<name>A0A0R2CJU7_9LACO</name>
<organism evidence="3 4">
    <name type="scientific">Liquorilactobacillus cacaonum DSM 21116</name>
    <dbReference type="NCBI Taxonomy" id="1423729"/>
    <lineage>
        <taxon>Bacteria</taxon>
        <taxon>Bacillati</taxon>
        <taxon>Bacillota</taxon>
        <taxon>Bacilli</taxon>
        <taxon>Lactobacillales</taxon>
        <taxon>Lactobacillaceae</taxon>
        <taxon>Liquorilactobacillus</taxon>
    </lineage>
</organism>
<proteinExistence type="predicted"/>
<protein>
    <recommendedName>
        <fullName evidence="2">LiaF transmembrane domain-containing protein</fullName>
    </recommendedName>
</protein>
<dbReference type="Pfam" id="PF22570">
    <property type="entry name" value="LiaF-TM"/>
    <property type="match status" value="1"/>
</dbReference>
<evidence type="ECO:0000259" key="2">
    <source>
        <dbReference type="Pfam" id="PF22570"/>
    </source>
</evidence>
<comment type="caution">
    <text evidence="3">The sequence shown here is derived from an EMBL/GenBank/DDBJ whole genome shotgun (WGS) entry which is preliminary data.</text>
</comment>
<dbReference type="EMBL" id="AYZE01000008">
    <property type="protein sequence ID" value="KRM91917.1"/>
    <property type="molecule type" value="Genomic_DNA"/>
</dbReference>
<dbReference type="STRING" id="1423729.FC80_GL000095"/>
<dbReference type="RefSeq" id="WP_057828398.1">
    <property type="nucleotide sequence ID" value="NZ_AYZE01000008.1"/>
</dbReference>
<feature type="domain" description="LiaF transmembrane" evidence="2">
    <location>
        <begin position="7"/>
        <end position="100"/>
    </location>
</feature>
<reference evidence="3 4" key="1">
    <citation type="journal article" date="2015" name="Genome Announc.">
        <title>Expanding the biotechnology potential of lactobacilli through comparative genomics of 213 strains and associated genera.</title>
        <authorList>
            <person name="Sun Z."/>
            <person name="Harris H.M."/>
            <person name="McCann A."/>
            <person name="Guo C."/>
            <person name="Argimon S."/>
            <person name="Zhang W."/>
            <person name="Yang X."/>
            <person name="Jeffery I.B."/>
            <person name="Cooney J.C."/>
            <person name="Kagawa T.F."/>
            <person name="Liu W."/>
            <person name="Song Y."/>
            <person name="Salvetti E."/>
            <person name="Wrobel A."/>
            <person name="Rasinkangas P."/>
            <person name="Parkhill J."/>
            <person name="Rea M.C."/>
            <person name="O'Sullivan O."/>
            <person name="Ritari J."/>
            <person name="Douillard F.P."/>
            <person name="Paul Ross R."/>
            <person name="Yang R."/>
            <person name="Briner A.E."/>
            <person name="Felis G.E."/>
            <person name="de Vos W.M."/>
            <person name="Barrangou R."/>
            <person name="Klaenhammer T.R."/>
            <person name="Caufield P.W."/>
            <person name="Cui Y."/>
            <person name="Zhang H."/>
            <person name="O'Toole P.W."/>
        </authorList>
    </citation>
    <scope>NUCLEOTIDE SEQUENCE [LARGE SCALE GENOMIC DNA]</scope>
    <source>
        <strain evidence="3 4">DSM 21116</strain>
    </source>
</reference>
<dbReference type="AlphaFoldDB" id="A0A0R2CJU7"/>
<evidence type="ECO:0000313" key="3">
    <source>
        <dbReference type="EMBL" id="KRM91917.1"/>
    </source>
</evidence>
<dbReference type="OrthoDB" id="2249781at2"/>
<gene>
    <name evidence="3" type="ORF">FC80_GL000095</name>
</gene>
<evidence type="ECO:0000256" key="1">
    <source>
        <dbReference type="SAM" id="Phobius"/>
    </source>
</evidence>
<feature type="transmembrane region" description="Helical" evidence="1">
    <location>
        <begin position="33"/>
        <end position="51"/>
    </location>
</feature>
<dbReference type="Proteomes" id="UP000051131">
    <property type="component" value="Unassembled WGS sequence"/>
</dbReference>
<sequence length="233" mass="26634">MKTKRIFWGLILLILAILLVITKLELLQLHFKFWTLVLTIAFIFTLIHGILHKRIFQSVFSLAFLAMIYANSLGIARLVPWTLLFVALLVSIGLSMITKPFDKNGKSNWEQKHKISSYEFGDSRQDIKIKEKMSSSVRYVKANNLARVNINVTVASLKVYFDNVDFEGDTATVFINGSLSEIKLILPLEWEVVVNLNSVLSEVDNSKQTNSIYHKKILIEGNLNLSELKIEYI</sequence>
<keyword evidence="1" id="KW-0812">Transmembrane</keyword>
<accession>A0A0R2CJU7</accession>
<keyword evidence="1" id="KW-1133">Transmembrane helix</keyword>
<feature type="transmembrane region" description="Helical" evidence="1">
    <location>
        <begin position="81"/>
        <end position="98"/>
    </location>
</feature>
<evidence type="ECO:0000313" key="4">
    <source>
        <dbReference type="Proteomes" id="UP000051131"/>
    </source>
</evidence>
<keyword evidence="1" id="KW-0472">Membrane</keyword>
<feature type="transmembrane region" description="Helical" evidence="1">
    <location>
        <begin position="7"/>
        <end position="27"/>
    </location>
</feature>
<dbReference type="PATRIC" id="fig|1423729.3.peg.98"/>
<keyword evidence="4" id="KW-1185">Reference proteome</keyword>
<dbReference type="InterPro" id="IPR054331">
    <property type="entry name" value="LiaF_TM"/>
</dbReference>